<dbReference type="Pfam" id="PF00270">
    <property type="entry name" value="DEAD"/>
    <property type="match status" value="1"/>
</dbReference>
<feature type="domain" description="Helicase C-terminal" evidence="10">
    <location>
        <begin position="313"/>
        <end position="463"/>
    </location>
</feature>
<keyword evidence="3" id="KW-0067">ATP-binding</keyword>
<comment type="caution">
    <text evidence="11">The sequence shown here is derived from an EMBL/GenBank/DDBJ whole genome shotgun (WGS) entry which is preliminary data.</text>
</comment>
<comment type="catalytic activity">
    <reaction evidence="6">
        <text>Couples ATP hydrolysis with the unwinding of duplex DNA by translocating in the 3'-5' direction.</text>
        <dbReference type="EC" id="5.6.2.4"/>
    </reaction>
</comment>
<feature type="compositionally biased region" description="Low complexity" evidence="8">
    <location>
        <begin position="1"/>
        <end position="19"/>
    </location>
</feature>
<evidence type="ECO:0000313" key="12">
    <source>
        <dbReference type="Proteomes" id="UP000325313"/>
    </source>
</evidence>
<dbReference type="Proteomes" id="UP000325313">
    <property type="component" value="Unassembled WGS sequence"/>
</dbReference>
<evidence type="ECO:0000259" key="9">
    <source>
        <dbReference type="PROSITE" id="PS51192"/>
    </source>
</evidence>
<sequence length="788" mass="88868">MSSKTSRSSSRLTSRSSSKAPLSPKSEAKKLFKNQAVRDSRIKLIKEILERDEDALREYIIKDSEAFFHQTPTLLQVNAVVNLVKKQNTFVLSGTGSGKTRIAEMYHHLFAPSTRKATILVLNPLDSLGENQVAEKEKDGMTAISLTKMTFTKKVADKIIKGDYSFVYLSPEVFLNNGLFNYVFYKKEFQDRLALVSVDEGHMIYLWGLVAKGKAKRSSAHTRTQDRGIFRPSYGNLGARLMATYGVPVMLLSATCRPIAIKSIMKSLKMTNDNVTFLRDELTRPEIRIIRVPMKCSLISANDLLNVLGPKHEIEDKDIPPTLIYSGSRHATLKVMKVVNQARGTPGCEYKPHSSIIRRYHAASGEKEKKEAVNDFNMGKFPCMSCTMALGLGQNWKRVRRVIHMGRGDPSTICQMMGRAGRDGKTGLAILMVEPHRKFGKNSVEEFTGEDNQEDDCRMDALAVTPICLRIAFSVDNLNGYIPVSVNDPNYLAEKKREERKMMPLCKCSNCEPGEADILVSNWKNLSINNWDVALEDTLNAFKENMDSSPPVKNVPKPRKKQVKAINPLYSTLEDVFIRKFNAYFEDKLGDCASFTPDCIFGKRHSDRIVESLDDIESLTDLSKVLGGESLDGLLELLYGIIVEFREGVDFQNYLQSQKQYDNDVESNMNRLNEEIAARAAEQTRLEAEAADRVNTKRKQTELFKEAEIERKKKKLEEDQRCLNIFKRAAYEPSEENEQARRKCLNEPLEDAKKDRTQTQASNDPILEPLLDSAAPSFSPTSPGSEVS</sequence>
<dbReference type="EC" id="5.6.2.4" evidence="7"/>
<evidence type="ECO:0000256" key="8">
    <source>
        <dbReference type="SAM" id="MobiDB-lite"/>
    </source>
</evidence>
<accession>A0A5B0RXZ1</accession>
<dbReference type="GO" id="GO:0005524">
    <property type="term" value="F:ATP binding"/>
    <property type="evidence" value="ECO:0007669"/>
    <property type="project" value="UniProtKB-KW"/>
</dbReference>
<evidence type="ECO:0000256" key="2">
    <source>
        <dbReference type="ARBA" id="ARBA00022741"/>
    </source>
</evidence>
<keyword evidence="4" id="KW-0238">DNA-binding</keyword>
<evidence type="ECO:0000256" key="5">
    <source>
        <dbReference type="ARBA" id="ARBA00023235"/>
    </source>
</evidence>
<dbReference type="GO" id="GO:0003677">
    <property type="term" value="F:DNA binding"/>
    <property type="evidence" value="ECO:0007669"/>
    <property type="project" value="UniProtKB-KW"/>
</dbReference>
<keyword evidence="11" id="KW-0347">Helicase</keyword>
<evidence type="ECO:0000259" key="10">
    <source>
        <dbReference type="PROSITE" id="PS51194"/>
    </source>
</evidence>
<evidence type="ECO:0000313" key="11">
    <source>
        <dbReference type="EMBL" id="KAA1130700.1"/>
    </source>
</evidence>
<dbReference type="PROSITE" id="PS51192">
    <property type="entry name" value="HELICASE_ATP_BIND_1"/>
    <property type="match status" value="1"/>
</dbReference>
<name>A0A5B0RXZ1_PUCGR</name>
<feature type="region of interest" description="Disordered" evidence="8">
    <location>
        <begin position="732"/>
        <end position="788"/>
    </location>
</feature>
<dbReference type="InterPro" id="IPR011545">
    <property type="entry name" value="DEAD/DEAH_box_helicase_dom"/>
</dbReference>
<dbReference type="PROSITE" id="PS51194">
    <property type="entry name" value="HELICASE_CTER"/>
    <property type="match status" value="1"/>
</dbReference>
<feature type="region of interest" description="Disordered" evidence="8">
    <location>
        <begin position="1"/>
        <end position="30"/>
    </location>
</feature>
<dbReference type="AlphaFoldDB" id="A0A5B0RXZ1"/>
<proteinExistence type="inferred from homology"/>
<dbReference type="InterPro" id="IPR001650">
    <property type="entry name" value="Helicase_C-like"/>
</dbReference>
<dbReference type="GO" id="GO:0000724">
    <property type="term" value="P:double-strand break repair via homologous recombination"/>
    <property type="evidence" value="ECO:0007669"/>
    <property type="project" value="TreeGrafter"/>
</dbReference>
<gene>
    <name evidence="11" type="primary">SGS1_114</name>
    <name evidence="11" type="ORF">PGTUg99_025296</name>
</gene>
<feature type="domain" description="Helicase ATP-binding" evidence="9">
    <location>
        <begin position="80"/>
        <end position="274"/>
    </location>
</feature>
<dbReference type="InterPro" id="IPR014001">
    <property type="entry name" value="Helicase_ATP-bd"/>
</dbReference>
<dbReference type="Gene3D" id="3.40.50.300">
    <property type="entry name" value="P-loop containing nucleotide triphosphate hydrolases"/>
    <property type="match status" value="2"/>
</dbReference>
<dbReference type="SMART" id="SM00490">
    <property type="entry name" value="HELICc"/>
    <property type="match status" value="1"/>
</dbReference>
<feature type="compositionally biased region" description="Polar residues" evidence="8">
    <location>
        <begin position="776"/>
        <end position="788"/>
    </location>
</feature>
<dbReference type="GO" id="GO:0043138">
    <property type="term" value="F:3'-5' DNA helicase activity"/>
    <property type="evidence" value="ECO:0007669"/>
    <property type="project" value="UniProtKB-EC"/>
</dbReference>
<dbReference type="SMART" id="SM00487">
    <property type="entry name" value="DEXDc"/>
    <property type="match status" value="1"/>
</dbReference>
<evidence type="ECO:0000256" key="1">
    <source>
        <dbReference type="ARBA" id="ARBA00005446"/>
    </source>
</evidence>
<reference evidence="11 12" key="1">
    <citation type="submission" date="2019-05" db="EMBL/GenBank/DDBJ databases">
        <title>Emergence of the Ug99 lineage of the wheat stem rust pathogen through somatic hybridization.</title>
        <authorList>
            <person name="Li F."/>
            <person name="Upadhyaya N.M."/>
            <person name="Sperschneider J."/>
            <person name="Matny O."/>
            <person name="Nguyen-Phuc H."/>
            <person name="Mago R."/>
            <person name="Raley C."/>
            <person name="Miller M.E."/>
            <person name="Silverstein K.A.T."/>
            <person name="Henningsen E."/>
            <person name="Hirsch C.D."/>
            <person name="Visser B."/>
            <person name="Pretorius Z.A."/>
            <person name="Steffenson B.J."/>
            <person name="Schwessinger B."/>
            <person name="Dodds P.N."/>
            <person name="Figueroa M."/>
        </authorList>
    </citation>
    <scope>NUCLEOTIDE SEQUENCE [LARGE SCALE GENOMIC DNA]</scope>
    <source>
        <strain evidence="11 12">Ug99</strain>
    </source>
</reference>
<dbReference type="GO" id="GO:0009378">
    <property type="term" value="F:four-way junction helicase activity"/>
    <property type="evidence" value="ECO:0007669"/>
    <property type="project" value="TreeGrafter"/>
</dbReference>
<protein>
    <recommendedName>
        <fullName evidence="7">DNA 3'-5' helicase</fullName>
        <ecNumber evidence="7">5.6.2.4</ecNumber>
    </recommendedName>
</protein>
<dbReference type="Pfam" id="PF00271">
    <property type="entry name" value="Helicase_C"/>
    <property type="match status" value="1"/>
</dbReference>
<dbReference type="SUPFAM" id="SSF52540">
    <property type="entry name" value="P-loop containing nucleoside triphosphate hydrolases"/>
    <property type="match status" value="1"/>
</dbReference>
<evidence type="ECO:0000256" key="3">
    <source>
        <dbReference type="ARBA" id="ARBA00022840"/>
    </source>
</evidence>
<feature type="compositionally biased region" description="Basic and acidic residues" evidence="8">
    <location>
        <begin position="738"/>
        <end position="757"/>
    </location>
</feature>
<comment type="similarity">
    <text evidence="1">Belongs to the helicase family. RecQ subfamily.</text>
</comment>
<dbReference type="InterPro" id="IPR027417">
    <property type="entry name" value="P-loop_NTPase"/>
</dbReference>
<dbReference type="GO" id="GO:0005737">
    <property type="term" value="C:cytoplasm"/>
    <property type="evidence" value="ECO:0007669"/>
    <property type="project" value="TreeGrafter"/>
</dbReference>
<evidence type="ECO:0000256" key="4">
    <source>
        <dbReference type="ARBA" id="ARBA00023125"/>
    </source>
</evidence>
<keyword evidence="11" id="KW-0378">Hydrolase</keyword>
<organism evidence="11 12">
    <name type="scientific">Puccinia graminis f. sp. tritici</name>
    <dbReference type="NCBI Taxonomy" id="56615"/>
    <lineage>
        <taxon>Eukaryota</taxon>
        <taxon>Fungi</taxon>
        <taxon>Dikarya</taxon>
        <taxon>Basidiomycota</taxon>
        <taxon>Pucciniomycotina</taxon>
        <taxon>Pucciniomycetes</taxon>
        <taxon>Pucciniales</taxon>
        <taxon>Pucciniaceae</taxon>
        <taxon>Puccinia</taxon>
    </lineage>
</organism>
<dbReference type="PANTHER" id="PTHR13710">
    <property type="entry name" value="DNA HELICASE RECQ FAMILY MEMBER"/>
    <property type="match status" value="1"/>
</dbReference>
<dbReference type="GO" id="GO:0005694">
    <property type="term" value="C:chromosome"/>
    <property type="evidence" value="ECO:0007669"/>
    <property type="project" value="TreeGrafter"/>
</dbReference>
<evidence type="ECO:0000256" key="7">
    <source>
        <dbReference type="ARBA" id="ARBA00034808"/>
    </source>
</evidence>
<evidence type="ECO:0000256" key="6">
    <source>
        <dbReference type="ARBA" id="ARBA00034617"/>
    </source>
</evidence>
<dbReference type="EMBL" id="VDEP01000107">
    <property type="protein sequence ID" value="KAA1130700.1"/>
    <property type="molecule type" value="Genomic_DNA"/>
</dbReference>
<keyword evidence="5" id="KW-0413">Isomerase</keyword>
<dbReference type="PANTHER" id="PTHR13710:SF105">
    <property type="entry name" value="ATP-DEPENDENT DNA HELICASE Q1"/>
    <property type="match status" value="1"/>
</dbReference>
<keyword evidence="2" id="KW-0547">Nucleotide-binding</keyword>